<evidence type="ECO:0000256" key="7">
    <source>
        <dbReference type="ARBA" id="ARBA00023136"/>
    </source>
</evidence>
<comment type="subcellular location">
    <subcellularLocation>
        <location evidence="1">Cell membrane</location>
        <topology evidence="1">Multi-pass membrane protein</topology>
    </subcellularLocation>
</comment>
<accession>A0A238Y8W0</accession>
<evidence type="ECO:0000256" key="3">
    <source>
        <dbReference type="ARBA" id="ARBA00022448"/>
    </source>
</evidence>
<evidence type="ECO:0000256" key="1">
    <source>
        <dbReference type="ARBA" id="ARBA00004651"/>
    </source>
</evidence>
<dbReference type="EMBL" id="FZNW01000014">
    <property type="protein sequence ID" value="SNR67268.1"/>
    <property type="molecule type" value="Genomic_DNA"/>
</dbReference>
<dbReference type="GO" id="GO:0005283">
    <property type="term" value="F:amino acid:sodium symporter activity"/>
    <property type="evidence" value="ECO:0007669"/>
    <property type="project" value="InterPro"/>
</dbReference>
<dbReference type="PANTHER" id="PTHR30330:SF3">
    <property type="entry name" value="TRANSCRIPTIONAL REGULATOR, LRP FAMILY"/>
    <property type="match status" value="1"/>
</dbReference>
<dbReference type="Pfam" id="PF01235">
    <property type="entry name" value="Na_Ala_symp"/>
    <property type="match status" value="1"/>
</dbReference>
<dbReference type="AlphaFoldDB" id="A0A238Y8W0"/>
<name>A0A238Y8W0_9PSEU</name>
<dbReference type="Proteomes" id="UP000198348">
    <property type="component" value="Unassembled WGS sequence"/>
</dbReference>
<evidence type="ECO:0000256" key="8">
    <source>
        <dbReference type="SAM" id="Phobius"/>
    </source>
</evidence>
<keyword evidence="3" id="KW-0813">Transport</keyword>
<keyword evidence="4" id="KW-1003">Cell membrane</keyword>
<proteinExistence type="inferred from homology"/>
<organism evidence="9 10">
    <name type="scientific">Haloechinothrix alba</name>
    <dbReference type="NCBI Taxonomy" id="664784"/>
    <lineage>
        <taxon>Bacteria</taxon>
        <taxon>Bacillati</taxon>
        <taxon>Actinomycetota</taxon>
        <taxon>Actinomycetes</taxon>
        <taxon>Pseudonocardiales</taxon>
        <taxon>Pseudonocardiaceae</taxon>
        <taxon>Haloechinothrix</taxon>
    </lineage>
</organism>
<evidence type="ECO:0000256" key="2">
    <source>
        <dbReference type="ARBA" id="ARBA00009261"/>
    </source>
</evidence>
<feature type="transmembrane region" description="Helical" evidence="8">
    <location>
        <begin position="139"/>
        <end position="159"/>
    </location>
</feature>
<feature type="transmembrane region" description="Helical" evidence="8">
    <location>
        <begin position="113"/>
        <end position="133"/>
    </location>
</feature>
<keyword evidence="6 8" id="KW-1133">Transmembrane helix</keyword>
<evidence type="ECO:0000313" key="10">
    <source>
        <dbReference type="Proteomes" id="UP000198348"/>
    </source>
</evidence>
<sequence length="179" mass="19842">MCVTGSCCALRHHVHNVTQRVGHQPADTAGPFLAQQDGGAETEFLARIEQVINNTFDPIANWLSTAVFYEISVFGVTVPWIAARLVLAGFVFTPDFGFIRFRGFKKSNFSEDVHRIVFCAFVVIGSVLTFGSVLDFVDAVLFLLALFNIIGLYIPAPVVKRELAEFRSGVRSREIETVQ</sequence>
<gene>
    <name evidence="9" type="ORF">SAMN06265360_11440</name>
</gene>
<protein>
    <submittedName>
        <fullName evidence="9">Sodium:alanine symporter family protein</fullName>
    </submittedName>
</protein>
<keyword evidence="10" id="KW-1185">Reference proteome</keyword>
<dbReference type="GO" id="GO:0005886">
    <property type="term" value="C:plasma membrane"/>
    <property type="evidence" value="ECO:0007669"/>
    <property type="project" value="UniProtKB-SubCell"/>
</dbReference>
<evidence type="ECO:0000313" key="9">
    <source>
        <dbReference type="EMBL" id="SNR67268.1"/>
    </source>
</evidence>
<keyword evidence="7 8" id="KW-0472">Membrane</keyword>
<comment type="similarity">
    <text evidence="2">Belongs to the alanine or glycine:cation symporter (AGCS) (TC 2.A.25) family.</text>
</comment>
<evidence type="ECO:0000256" key="4">
    <source>
        <dbReference type="ARBA" id="ARBA00022475"/>
    </source>
</evidence>
<evidence type="ECO:0000256" key="5">
    <source>
        <dbReference type="ARBA" id="ARBA00022692"/>
    </source>
</evidence>
<dbReference type="PANTHER" id="PTHR30330">
    <property type="entry name" value="AGSS FAMILY TRANSPORTER, SODIUM-ALANINE"/>
    <property type="match status" value="1"/>
</dbReference>
<reference evidence="10" key="1">
    <citation type="submission" date="2017-06" db="EMBL/GenBank/DDBJ databases">
        <authorList>
            <person name="Varghese N."/>
            <person name="Submissions S."/>
        </authorList>
    </citation>
    <scope>NUCLEOTIDE SEQUENCE [LARGE SCALE GENOMIC DNA]</scope>
    <source>
        <strain evidence="10">DSM 45207</strain>
    </source>
</reference>
<dbReference type="InterPro" id="IPR001463">
    <property type="entry name" value="Na/Ala_symport"/>
</dbReference>
<evidence type="ECO:0000256" key="6">
    <source>
        <dbReference type="ARBA" id="ARBA00022989"/>
    </source>
</evidence>
<keyword evidence="5 8" id="KW-0812">Transmembrane</keyword>
<dbReference type="OrthoDB" id="9806926at2"/>